<accession>A0A1G7N8M7</accession>
<dbReference type="Proteomes" id="UP000198614">
    <property type="component" value="Unassembled WGS sequence"/>
</dbReference>
<proteinExistence type="predicted"/>
<gene>
    <name evidence="2" type="ORF">OHN36_18750</name>
    <name evidence="1" type="ORF">SAMN05216260_11072</name>
</gene>
<dbReference type="Proteomes" id="UP001432161">
    <property type="component" value="Chromosome"/>
</dbReference>
<dbReference type="InterPro" id="IPR035985">
    <property type="entry name" value="Ubiquitin-activating_enz"/>
</dbReference>
<keyword evidence="4" id="KW-1185">Reference proteome</keyword>
<evidence type="ECO:0000313" key="2">
    <source>
        <dbReference type="EMBL" id="WUR39056.1"/>
    </source>
</evidence>
<dbReference type="EMBL" id="FNAX01000010">
    <property type="protein sequence ID" value="SDF70403.1"/>
    <property type="molecule type" value="Genomic_DNA"/>
</dbReference>
<evidence type="ECO:0000313" key="3">
    <source>
        <dbReference type="Proteomes" id="UP000198614"/>
    </source>
</evidence>
<reference evidence="2" key="2">
    <citation type="submission" date="2022-10" db="EMBL/GenBank/DDBJ databases">
        <title>The complete genomes of actinobacterial strains from the NBC collection.</title>
        <authorList>
            <person name="Joergensen T.S."/>
            <person name="Alvarez Arevalo M."/>
            <person name="Sterndorff E.B."/>
            <person name="Faurdal D."/>
            <person name="Vuksanovic O."/>
            <person name="Mourched A.-S."/>
            <person name="Charusanti P."/>
            <person name="Shaw S."/>
            <person name="Blin K."/>
            <person name="Weber T."/>
        </authorList>
    </citation>
    <scope>NUCLEOTIDE SEQUENCE</scope>
    <source>
        <strain evidence="2">NBC_00489</strain>
    </source>
</reference>
<dbReference type="OrthoDB" id="2379922at2"/>
<evidence type="ECO:0000313" key="4">
    <source>
        <dbReference type="Proteomes" id="UP001432161"/>
    </source>
</evidence>
<dbReference type="EMBL" id="CP108330">
    <property type="protein sequence ID" value="WUR39056.1"/>
    <property type="molecule type" value="Genomic_DNA"/>
</dbReference>
<evidence type="ECO:0000313" key="1">
    <source>
        <dbReference type="EMBL" id="SDF70403.1"/>
    </source>
</evidence>
<name>A0A1G7N8M7_9ACTN</name>
<reference evidence="1 3" key="1">
    <citation type="submission" date="2016-10" db="EMBL/GenBank/DDBJ databases">
        <authorList>
            <person name="de Groot N.N."/>
        </authorList>
    </citation>
    <scope>NUCLEOTIDE SEQUENCE [LARGE SCALE GENOMIC DNA]</scope>
    <source>
        <strain evidence="1 3">CGMCC 4.1859</strain>
    </source>
</reference>
<dbReference type="GO" id="GO:0008641">
    <property type="term" value="F:ubiquitin-like modifier activating enzyme activity"/>
    <property type="evidence" value="ECO:0007669"/>
    <property type="project" value="InterPro"/>
</dbReference>
<dbReference type="NCBIfam" id="TIGR03882">
    <property type="entry name" value="cyclo_dehyd_2"/>
    <property type="match status" value="1"/>
</dbReference>
<dbReference type="AlphaFoldDB" id="A0A1G7N8M7"/>
<dbReference type="InterPro" id="IPR022291">
    <property type="entry name" value="Bacteriocin_synth_cyclodeHase"/>
</dbReference>
<sequence>MSTRRTSRTVRIKSVYSVVPHDQNTVELRSGVWSPQSITLVDHSGGGRLSTLVTGLDGTRDRAQLAKEAGVTRTELEALIDHLDQLAVLEHGPSTALDAFLDRVASGRVERAAHRHVRLLGGGPASAQVARLLGAHEELTVSGPDEEDRLVALLDDCPLDLLEDGLAFERFVENFEDWRGCLLVHVADAVHPLRLAVLNRVALALDTPWIQAAVDGPLLLVGPTFVPDSTCCFTCFETRVVMNLREGAAYQRYKQALAAAGARADGRADDGAAGNGHAAGPVADEGCAGVLSSLLASHAALEAVNMAVTGTTSTVGKVLGIYLPSMEMVYSDVLRLPGCPSCGTVPERDGTEIYFDVRRWIDA</sequence>
<dbReference type="SUPFAM" id="SSF69572">
    <property type="entry name" value="Activating enzymes of the ubiquitin-like proteins"/>
    <property type="match status" value="1"/>
</dbReference>
<dbReference type="Gene3D" id="3.40.50.720">
    <property type="entry name" value="NAD(P)-binding Rossmann-like Domain"/>
    <property type="match status" value="1"/>
</dbReference>
<organism evidence="1 3">
    <name type="scientific">Streptomyces griseoaurantiacus</name>
    <dbReference type="NCBI Taxonomy" id="68213"/>
    <lineage>
        <taxon>Bacteria</taxon>
        <taxon>Bacillati</taxon>
        <taxon>Actinomycetota</taxon>
        <taxon>Actinomycetes</taxon>
        <taxon>Kitasatosporales</taxon>
        <taxon>Streptomycetaceae</taxon>
        <taxon>Streptomyces</taxon>
        <taxon>Streptomyces aurantiacus group</taxon>
    </lineage>
</organism>
<protein>
    <submittedName>
        <fullName evidence="1">Bacteriocin biosynthesis cyclodehydratase domain-containing protein</fullName>
    </submittedName>
    <submittedName>
        <fullName evidence="2">TOMM leader peptide-binding protein</fullName>
    </submittedName>
</protein>